<keyword evidence="3 6" id="KW-0812">Transmembrane</keyword>
<dbReference type="PANTHER" id="PTHR43243">
    <property type="entry name" value="INNER MEMBRANE TRANSPORTER YGJI-RELATED"/>
    <property type="match status" value="1"/>
</dbReference>
<name>A0A1I2J6E2_9GAMM</name>
<comment type="subcellular location">
    <subcellularLocation>
        <location evidence="1">Membrane</location>
        <topology evidence="1">Multi-pass membrane protein</topology>
    </subcellularLocation>
</comment>
<feature type="transmembrane region" description="Helical" evidence="6">
    <location>
        <begin position="265"/>
        <end position="289"/>
    </location>
</feature>
<evidence type="ECO:0000313" key="8">
    <source>
        <dbReference type="Proteomes" id="UP000199771"/>
    </source>
</evidence>
<feature type="transmembrane region" description="Helical" evidence="6">
    <location>
        <begin position="183"/>
        <end position="203"/>
    </location>
</feature>
<dbReference type="GO" id="GO:0016020">
    <property type="term" value="C:membrane"/>
    <property type="evidence" value="ECO:0007669"/>
    <property type="project" value="UniProtKB-SubCell"/>
</dbReference>
<evidence type="ECO:0000256" key="5">
    <source>
        <dbReference type="ARBA" id="ARBA00023136"/>
    </source>
</evidence>
<keyword evidence="5 6" id="KW-0472">Membrane</keyword>
<dbReference type="EMBL" id="FOOC01000005">
    <property type="protein sequence ID" value="SFF48261.1"/>
    <property type="molecule type" value="Genomic_DNA"/>
</dbReference>
<feature type="transmembrane region" description="Helical" evidence="6">
    <location>
        <begin position="223"/>
        <end position="244"/>
    </location>
</feature>
<dbReference type="GO" id="GO:0015171">
    <property type="term" value="F:amino acid transmembrane transporter activity"/>
    <property type="evidence" value="ECO:0007669"/>
    <property type="project" value="TreeGrafter"/>
</dbReference>
<dbReference type="PIRSF" id="PIRSF006060">
    <property type="entry name" value="AA_transporter"/>
    <property type="match status" value="1"/>
</dbReference>
<dbReference type="RefSeq" id="WP_091533219.1">
    <property type="nucleotide sequence ID" value="NZ_FOOC01000005.1"/>
</dbReference>
<evidence type="ECO:0000256" key="6">
    <source>
        <dbReference type="SAM" id="Phobius"/>
    </source>
</evidence>
<organism evidence="7 8">
    <name type="scientific">Fontimonas thermophila</name>
    <dbReference type="NCBI Taxonomy" id="1076937"/>
    <lineage>
        <taxon>Bacteria</taxon>
        <taxon>Pseudomonadati</taxon>
        <taxon>Pseudomonadota</taxon>
        <taxon>Gammaproteobacteria</taxon>
        <taxon>Nevskiales</taxon>
        <taxon>Nevskiaceae</taxon>
        <taxon>Fontimonas</taxon>
    </lineage>
</organism>
<evidence type="ECO:0000256" key="2">
    <source>
        <dbReference type="ARBA" id="ARBA00022448"/>
    </source>
</evidence>
<dbReference type="Proteomes" id="UP000199771">
    <property type="component" value="Unassembled WGS sequence"/>
</dbReference>
<feature type="transmembrane region" description="Helical" evidence="6">
    <location>
        <begin position="443"/>
        <end position="461"/>
    </location>
</feature>
<evidence type="ECO:0000256" key="3">
    <source>
        <dbReference type="ARBA" id="ARBA00022692"/>
    </source>
</evidence>
<feature type="transmembrane region" description="Helical" evidence="6">
    <location>
        <begin position="309"/>
        <end position="333"/>
    </location>
</feature>
<keyword evidence="2" id="KW-0813">Transport</keyword>
<feature type="transmembrane region" description="Helical" evidence="6">
    <location>
        <begin position="153"/>
        <end position="171"/>
    </location>
</feature>
<feature type="transmembrane region" description="Helical" evidence="6">
    <location>
        <begin position="28"/>
        <end position="50"/>
    </location>
</feature>
<dbReference type="Gene3D" id="1.20.1740.10">
    <property type="entry name" value="Amino acid/polyamine transporter I"/>
    <property type="match status" value="1"/>
</dbReference>
<feature type="transmembrane region" description="Helical" evidence="6">
    <location>
        <begin position="56"/>
        <end position="78"/>
    </location>
</feature>
<keyword evidence="8" id="KW-1185">Reference proteome</keyword>
<accession>A0A1I2J6E2</accession>
<gene>
    <name evidence="7" type="ORF">SAMN04488120_105120</name>
</gene>
<dbReference type="PANTHER" id="PTHR43243:SF4">
    <property type="entry name" value="CATIONIC AMINO ACID TRANSPORTER 4"/>
    <property type="match status" value="1"/>
</dbReference>
<feature type="transmembrane region" description="Helical" evidence="6">
    <location>
        <begin position="386"/>
        <end position="406"/>
    </location>
</feature>
<keyword evidence="4 6" id="KW-1133">Transmembrane helix</keyword>
<feature type="transmembrane region" description="Helical" evidence="6">
    <location>
        <begin position="363"/>
        <end position="380"/>
    </location>
</feature>
<protein>
    <submittedName>
        <fullName evidence="7">Amino acid/polyamine/organocation transporter, APC superfamily</fullName>
    </submittedName>
</protein>
<dbReference type="InterPro" id="IPR002293">
    <property type="entry name" value="AA/rel_permease1"/>
</dbReference>
<sequence>MDLLRTKPVERTLDADTGLKRELTAFDLVMLGIGAIIGAGIFVLTGISAATHAGPAVVLSFVVAGIACACAALSYAELASSVGGCGSAYGYGYAGLGEFAGWVIGWMLLAEYAIAVAAVAVGWSGYLANGLQTIGMPIPAHLLHGPLDPQSPGLINLPAALLLAFLAVLIASGAKVSARVNMIIVFVKLATILLFIAVALPHVDAANWTPFIPPVETAEDGSTRFGVMGIFAGAAIVFFAYIGFDAVSTSAEETRHPQRDLPIGIIGSLLVCTVLYIAVSGLLTGIVNYRELNVPSPVAHALLRIGENWAAGLISIGAIAGLTTVCLVMYFALTRLLFAICRDGLLPRSLATIHPRTGTPTRIVVLVGIIMIGMSGFVPLDKLAHLVNISTLAAFVVVCAGVIALRRTRADLPRPFKVPLYPFVPLLGIVVCIWLMLNLPWVTWLAFALWMALGLAIYFLYSYSHSELARKT</sequence>
<dbReference type="Pfam" id="PF13520">
    <property type="entry name" value="AA_permease_2"/>
    <property type="match status" value="1"/>
</dbReference>
<dbReference type="OrthoDB" id="9804700at2"/>
<dbReference type="STRING" id="1076937.SAMN04488120_105120"/>
<proteinExistence type="predicted"/>
<evidence type="ECO:0000256" key="1">
    <source>
        <dbReference type="ARBA" id="ARBA00004141"/>
    </source>
</evidence>
<dbReference type="AlphaFoldDB" id="A0A1I2J6E2"/>
<evidence type="ECO:0000256" key="4">
    <source>
        <dbReference type="ARBA" id="ARBA00022989"/>
    </source>
</evidence>
<feature type="transmembrane region" description="Helical" evidence="6">
    <location>
        <begin position="418"/>
        <end position="437"/>
    </location>
</feature>
<reference evidence="7 8" key="1">
    <citation type="submission" date="2016-10" db="EMBL/GenBank/DDBJ databases">
        <authorList>
            <person name="de Groot N.N."/>
        </authorList>
    </citation>
    <scope>NUCLEOTIDE SEQUENCE [LARGE SCALE GENOMIC DNA]</scope>
    <source>
        <strain evidence="7 8">DSM 23609</strain>
    </source>
</reference>
<evidence type="ECO:0000313" key="7">
    <source>
        <dbReference type="EMBL" id="SFF48261.1"/>
    </source>
</evidence>